<feature type="transmembrane region" description="Helical" evidence="1">
    <location>
        <begin position="145"/>
        <end position="165"/>
    </location>
</feature>
<dbReference type="AlphaFoldDB" id="A0A4U1MET4"/>
<protein>
    <submittedName>
        <fullName evidence="2">DUF2812 domain-containing protein</fullName>
    </submittedName>
</protein>
<dbReference type="OrthoDB" id="8230517at2"/>
<dbReference type="InterPro" id="IPR021359">
    <property type="entry name" value="DUF2812"/>
</dbReference>
<feature type="transmembrane region" description="Helical" evidence="1">
    <location>
        <begin position="107"/>
        <end position="133"/>
    </location>
</feature>
<feature type="transmembrane region" description="Helical" evidence="1">
    <location>
        <begin position="307"/>
        <end position="328"/>
    </location>
</feature>
<proteinExistence type="predicted"/>
<keyword evidence="1" id="KW-0812">Transmembrane</keyword>
<name>A0A4U1MET4_9BACL</name>
<reference evidence="2 3" key="1">
    <citation type="submission" date="2019-04" db="EMBL/GenBank/DDBJ databases">
        <title>Genome sequence of Bacillus hwajinpoensis strain Y2.</title>
        <authorList>
            <person name="Fair J.L."/>
            <person name="Maclea K.S."/>
        </authorList>
    </citation>
    <scope>NUCLEOTIDE SEQUENCE [LARGE SCALE GENOMIC DNA]</scope>
    <source>
        <strain evidence="2 3">Y2</strain>
    </source>
</reference>
<dbReference type="EMBL" id="SWFM01000003">
    <property type="protein sequence ID" value="TKD69779.1"/>
    <property type="molecule type" value="Genomic_DNA"/>
</dbReference>
<evidence type="ECO:0000256" key="1">
    <source>
        <dbReference type="SAM" id="Phobius"/>
    </source>
</evidence>
<dbReference type="Proteomes" id="UP000310541">
    <property type="component" value="Unassembled WGS sequence"/>
</dbReference>
<feature type="transmembrane region" description="Helical" evidence="1">
    <location>
        <begin position="340"/>
        <end position="359"/>
    </location>
</feature>
<accession>A0A4U1MET4</accession>
<organism evidence="2 3">
    <name type="scientific">Guptibacillus hwajinpoensis</name>
    <dbReference type="NCBI Taxonomy" id="208199"/>
    <lineage>
        <taxon>Bacteria</taxon>
        <taxon>Bacillati</taxon>
        <taxon>Bacillota</taxon>
        <taxon>Bacilli</taxon>
        <taxon>Bacillales</taxon>
        <taxon>Guptibacillaceae</taxon>
        <taxon>Guptibacillus</taxon>
    </lineage>
</organism>
<gene>
    <name evidence="2" type="ORF">FBF83_10860</name>
</gene>
<dbReference type="Pfam" id="PF11193">
    <property type="entry name" value="DUF2812"/>
    <property type="match status" value="2"/>
</dbReference>
<keyword evidence="1" id="KW-0472">Membrane</keyword>
<evidence type="ECO:0000313" key="2">
    <source>
        <dbReference type="EMBL" id="TKD69779.1"/>
    </source>
</evidence>
<comment type="caution">
    <text evidence="2">The sequence shown here is derived from an EMBL/GenBank/DDBJ whole genome shotgun (WGS) entry which is preliminary data.</text>
</comment>
<dbReference type="RefSeq" id="WP_136947204.1">
    <property type="nucleotide sequence ID" value="NZ_SWFM01000003.1"/>
</dbReference>
<keyword evidence="1" id="KW-1133">Transmembrane helix</keyword>
<evidence type="ECO:0000313" key="3">
    <source>
        <dbReference type="Proteomes" id="UP000310541"/>
    </source>
</evidence>
<sequence length="373" mass="44005">MTTSIFRPFWSYDPIKTEQWLEKKASKGHFLTGFNRWTRKFHFQIENPKNCTYRLQYEKVDHFPQALVESGWESIAKEGRWRIIRHGGASNNEPLRDNMASRNKIHYYNFMAVFIYMLISAGMVGMLTLTVLLGGGSATFVPSPYWSITITVGLTLWTLVPYTTLTLHKGLKKLKVAPSSYTEGNSIPIKFTKWRPAWAFAPDRLEKWLERMEQKGYRLVKVSRRGLRFSFSKGEPRMVCYAADFQKSVESDYFYMHSDRGWYQLFHSSSAFMSWTLWAKMYTSEEEKPQLYSDPYHKLRHAKRVTLWQGGIFLPLTILYIWLITMNISDILQGEIFDSIFWMVVVQTMVVIVFGYFSVRSLLYYRRVRKTIQ</sequence>